<evidence type="ECO:0000313" key="2">
    <source>
        <dbReference type="Proteomes" id="UP000282386"/>
    </source>
</evidence>
<evidence type="ECO:0000313" key="1">
    <source>
        <dbReference type="EMBL" id="VEI23439.1"/>
    </source>
</evidence>
<organism evidence="1 2">
    <name type="scientific">Rothia aeria</name>
    <dbReference type="NCBI Taxonomy" id="172042"/>
    <lineage>
        <taxon>Bacteria</taxon>
        <taxon>Bacillati</taxon>
        <taxon>Actinomycetota</taxon>
        <taxon>Actinomycetes</taxon>
        <taxon>Micrococcales</taxon>
        <taxon>Micrococcaceae</taxon>
        <taxon>Rothia</taxon>
    </lineage>
</organism>
<dbReference type="Proteomes" id="UP000282386">
    <property type="component" value="Chromosome"/>
</dbReference>
<proteinExistence type="predicted"/>
<name>A0A7Z9A5P4_9MICC</name>
<dbReference type="RefSeq" id="WP_126500262.1">
    <property type="nucleotide sequence ID" value="NZ_CAJPQC010000005.1"/>
</dbReference>
<accession>A0A7Z9A5P4</accession>
<sequence length="187" mass="20645">MRFEKVFRDLEVRLAAERVRDLELDARQTARSAYSSVTMVERLSAHLGGSIRICGADTRVWEGLLESVGDGWVQVNAMGESVILPLQGVLWWEGSELALRADVRQKVYRLTLPLALRALATSRELVKIYMAHGGVVCEGVIERVGADFVELKVLTGGEYPRSDSWRGAQKGVRIIPTPLIGAVVARS</sequence>
<gene>
    <name evidence="1" type="ORF">NCTC10207_01547</name>
</gene>
<reference evidence="1 2" key="1">
    <citation type="submission" date="2018-12" db="EMBL/GenBank/DDBJ databases">
        <authorList>
            <consortium name="Pathogen Informatics"/>
        </authorList>
    </citation>
    <scope>NUCLEOTIDE SEQUENCE [LARGE SCALE GENOMIC DNA]</scope>
    <source>
        <strain evidence="1 2">NCTC10207</strain>
    </source>
</reference>
<dbReference type="EMBL" id="LR134479">
    <property type="protein sequence ID" value="VEI23439.1"/>
    <property type="molecule type" value="Genomic_DNA"/>
</dbReference>
<protein>
    <submittedName>
        <fullName evidence="1">Uncharacterized protein</fullName>
    </submittedName>
</protein>
<dbReference type="AlphaFoldDB" id="A0A7Z9A5P4"/>